<evidence type="ECO:0000313" key="2">
    <source>
        <dbReference type="EMBL" id="KAH0881937.1"/>
    </source>
</evidence>
<protein>
    <submittedName>
        <fullName evidence="2">Uncharacterized protein</fullName>
    </submittedName>
</protein>
<accession>A0ABQ7ZNW0</accession>
<keyword evidence="3" id="KW-1185">Reference proteome</keyword>
<organism evidence="2 3">
    <name type="scientific">Brassica napus</name>
    <name type="common">Rape</name>
    <dbReference type="NCBI Taxonomy" id="3708"/>
    <lineage>
        <taxon>Eukaryota</taxon>
        <taxon>Viridiplantae</taxon>
        <taxon>Streptophyta</taxon>
        <taxon>Embryophyta</taxon>
        <taxon>Tracheophyta</taxon>
        <taxon>Spermatophyta</taxon>
        <taxon>Magnoliopsida</taxon>
        <taxon>eudicotyledons</taxon>
        <taxon>Gunneridae</taxon>
        <taxon>Pentapetalae</taxon>
        <taxon>rosids</taxon>
        <taxon>malvids</taxon>
        <taxon>Brassicales</taxon>
        <taxon>Brassicaceae</taxon>
        <taxon>Brassiceae</taxon>
        <taxon>Brassica</taxon>
    </lineage>
</organism>
<dbReference type="Proteomes" id="UP000824890">
    <property type="component" value="Unassembled WGS sequence"/>
</dbReference>
<sequence>MHETRVKISNHSLPPESARKHDDGTPPTAEANRGESAQSRNSHLDRRRRPRLTDRSFASGYSNAYTIDPTTSRFLNEQWSMIRISLKVK</sequence>
<comment type="caution">
    <text evidence="2">The sequence shown here is derived from an EMBL/GenBank/DDBJ whole genome shotgun (WGS) entry which is preliminary data.</text>
</comment>
<name>A0ABQ7ZNW0_BRANA</name>
<evidence type="ECO:0000256" key="1">
    <source>
        <dbReference type="SAM" id="MobiDB-lite"/>
    </source>
</evidence>
<gene>
    <name evidence="2" type="ORF">HID58_058033</name>
</gene>
<evidence type="ECO:0000313" key="3">
    <source>
        <dbReference type="Proteomes" id="UP000824890"/>
    </source>
</evidence>
<proteinExistence type="predicted"/>
<dbReference type="EMBL" id="JAGKQM010000014">
    <property type="protein sequence ID" value="KAH0881937.1"/>
    <property type="molecule type" value="Genomic_DNA"/>
</dbReference>
<reference evidence="2 3" key="1">
    <citation type="submission" date="2021-05" db="EMBL/GenBank/DDBJ databases">
        <title>Genome Assembly of Synthetic Allotetraploid Brassica napus Reveals Homoeologous Exchanges between Subgenomes.</title>
        <authorList>
            <person name="Davis J.T."/>
        </authorList>
    </citation>
    <scope>NUCLEOTIDE SEQUENCE [LARGE SCALE GENOMIC DNA]</scope>
    <source>
        <strain evidence="3">cv. Da-Ae</strain>
        <tissue evidence="2">Seedling</tissue>
    </source>
</reference>
<feature type="region of interest" description="Disordered" evidence="1">
    <location>
        <begin position="1"/>
        <end position="63"/>
    </location>
</feature>